<dbReference type="RefSeq" id="WP_161838227.1">
    <property type="nucleotide sequence ID" value="NZ_CP048000.1"/>
</dbReference>
<dbReference type="Gene3D" id="3.40.50.1110">
    <property type="entry name" value="SGNH hydrolase"/>
    <property type="match status" value="1"/>
</dbReference>
<dbReference type="InterPro" id="IPR013830">
    <property type="entry name" value="SGNH_hydro"/>
</dbReference>
<evidence type="ECO:0000313" key="2">
    <source>
        <dbReference type="EMBL" id="QHQ61402.1"/>
    </source>
</evidence>
<organism evidence="2 3">
    <name type="scientific">Anaerocolumna sedimenticola</name>
    <dbReference type="NCBI Taxonomy" id="2696063"/>
    <lineage>
        <taxon>Bacteria</taxon>
        <taxon>Bacillati</taxon>
        <taxon>Bacillota</taxon>
        <taxon>Clostridia</taxon>
        <taxon>Lachnospirales</taxon>
        <taxon>Lachnospiraceae</taxon>
        <taxon>Anaerocolumna</taxon>
    </lineage>
</organism>
<dbReference type="EMBL" id="CP048000">
    <property type="protein sequence ID" value="QHQ61402.1"/>
    <property type="molecule type" value="Genomic_DNA"/>
</dbReference>
<accession>A0A6P1TML9</accession>
<gene>
    <name evidence="2" type="ORF">Ana3638_11970</name>
</gene>
<protein>
    <recommendedName>
        <fullName evidence="1">SGNH hydrolase-type esterase domain-containing protein</fullName>
    </recommendedName>
</protein>
<evidence type="ECO:0000313" key="3">
    <source>
        <dbReference type="Proteomes" id="UP000464314"/>
    </source>
</evidence>
<dbReference type="KEGG" id="anr:Ana3638_11970"/>
<keyword evidence="3" id="KW-1185">Reference proteome</keyword>
<dbReference type="Pfam" id="PF13472">
    <property type="entry name" value="Lipase_GDSL_2"/>
    <property type="match status" value="1"/>
</dbReference>
<proteinExistence type="predicted"/>
<reference evidence="2 3" key="1">
    <citation type="submission" date="2020-01" db="EMBL/GenBank/DDBJ databases">
        <title>Genome analysis of Anaerocolumna sp. CBA3638.</title>
        <authorList>
            <person name="Kim J."/>
            <person name="Roh S.W."/>
        </authorList>
    </citation>
    <scope>NUCLEOTIDE SEQUENCE [LARGE SCALE GENOMIC DNA]</scope>
    <source>
        <strain evidence="2 3">CBA3638</strain>
    </source>
</reference>
<sequence>MAKRYIRINNGQGWVNKPSTATPVNDVNLNHMDKGIDDLDNAIEDLYNVLPHLKAIKEVDDFSTDYSMYENASNIVDSTSAINTTNKTLTITKGVYFSNSYKAHMLMSYGRNVIINTVFSPSNQYPQIGLRCNAKDCIGALVWYLNATMNGMNLLKINNNSGGQTTIYTGPTHDGNTTDDIEMSVRSYENMTECIFRQNGRVIAMGRYIGSDFYSLQGVANGLGANGIVIYKKYLKAMELRNYINIICLGDSNTAGNGLTQKDTYPALLQNRFFDYNAGVINKGVSADRIANVVSRLSADVYGQKVTSARNIVVLQIGTNDATDGMSAANIYNNIVNNLVNPMKQNGFEVWLSTIPARDNNSGARTIVKGVNNLILQDTNADKVIDFYNRMVDSSDITVPGLLQADNLHLSAKSTNLLAALIANELK</sequence>
<dbReference type="GO" id="GO:0004622">
    <property type="term" value="F:phosphatidylcholine lysophospholipase activity"/>
    <property type="evidence" value="ECO:0007669"/>
    <property type="project" value="TreeGrafter"/>
</dbReference>
<dbReference type="InterPro" id="IPR051532">
    <property type="entry name" value="Ester_Hydrolysis_Enzymes"/>
</dbReference>
<dbReference type="Proteomes" id="UP000464314">
    <property type="component" value="Chromosome"/>
</dbReference>
<dbReference type="InterPro" id="IPR036514">
    <property type="entry name" value="SGNH_hydro_sf"/>
</dbReference>
<dbReference type="SUPFAM" id="SSF52266">
    <property type="entry name" value="SGNH hydrolase"/>
    <property type="match status" value="1"/>
</dbReference>
<evidence type="ECO:0000259" key="1">
    <source>
        <dbReference type="Pfam" id="PF13472"/>
    </source>
</evidence>
<feature type="domain" description="SGNH hydrolase-type esterase" evidence="1">
    <location>
        <begin position="248"/>
        <end position="413"/>
    </location>
</feature>
<name>A0A6P1TML9_9FIRM</name>
<dbReference type="AlphaFoldDB" id="A0A6P1TML9"/>
<dbReference type="PANTHER" id="PTHR30383">
    <property type="entry name" value="THIOESTERASE 1/PROTEASE 1/LYSOPHOSPHOLIPASE L1"/>
    <property type="match status" value="1"/>
</dbReference>
<dbReference type="PANTHER" id="PTHR30383:SF5">
    <property type="entry name" value="SGNH HYDROLASE-TYPE ESTERASE DOMAIN-CONTAINING PROTEIN"/>
    <property type="match status" value="1"/>
</dbReference>